<evidence type="ECO:0000313" key="5">
    <source>
        <dbReference type="Proteomes" id="UP000775872"/>
    </source>
</evidence>
<feature type="domain" description="Peptidase C51" evidence="3">
    <location>
        <begin position="114"/>
        <end position="243"/>
    </location>
</feature>
<evidence type="ECO:0000259" key="3">
    <source>
        <dbReference type="PROSITE" id="PS50911"/>
    </source>
</evidence>
<dbReference type="InterPro" id="IPR038765">
    <property type="entry name" value="Papain-like_cys_pep_sf"/>
</dbReference>
<feature type="chain" id="PRO_5040151676" description="Peptidase C51 domain-containing protein" evidence="2">
    <location>
        <begin position="21"/>
        <end position="246"/>
    </location>
</feature>
<evidence type="ECO:0000313" key="4">
    <source>
        <dbReference type="EMBL" id="CAH0056852.1"/>
    </source>
</evidence>
<reference evidence="5" key="1">
    <citation type="submission" date="2019-06" db="EMBL/GenBank/DDBJ databases">
        <authorList>
            <person name="Broberg M."/>
        </authorList>
    </citation>
    <scope>NUCLEOTIDE SEQUENCE [LARGE SCALE GENOMIC DNA]</scope>
</reference>
<dbReference type="Pfam" id="PF05257">
    <property type="entry name" value="CHAP"/>
    <property type="match status" value="1"/>
</dbReference>
<feature type="region of interest" description="Disordered" evidence="1">
    <location>
        <begin position="91"/>
        <end position="110"/>
    </location>
</feature>
<dbReference type="InterPro" id="IPR007921">
    <property type="entry name" value="CHAP_dom"/>
</dbReference>
<keyword evidence="2" id="KW-0732">Signal</keyword>
<organism evidence="4 5">
    <name type="scientific">Clonostachys solani</name>
    <dbReference type="NCBI Taxonomy" id="160281"/>
    <lineage>
        <taxon>Eukaryota</taxon>
        <taxon>Fungi</taxon>
        <taxon>Dikarya</taxon>
        <taxon>Ascomycota</taxon>
        <taxon>Pezizomycotina</taxon>
        <taxon>Sordariomycetes</taxon>
        <taxon>Hypocreomycetidae</taxon>
        <taxon>Hypocreales</taxon>
        <taxon>Bionectriaceae</taxon>
        <taxon>Clonostachys</taxon>
    </lineage>
</organism>
<sequence length="246" mass="28290">MHVVILTWVFALALAGFVYPYSLTSDYEWPDNSTDIEHEYITKEDIKIVCLEAGTADKADWALTADTDCYIPVSYLDIRDTVKTCSDDFLEDDDEEDDLGDDYQPTDDTESGLAVRANDYPYKGKCSGIDDWKFYRCECVSFAAWRVRNVIGIGFHNYWKDVHWGNANHWDNAAKSVGVKVTKKPKKKTVSQRDSGSALGHVVWITKVSTNKKYVNLEEYNYAKKHTYGRRTKVAASNFRYIHFKR</sequence>
<comment type="caution">
    <text evidence="4">The sequence shown here is derived from an EMBL/GenBank/DDBJ whole genome shotgun (WGS) entry which is preliminary data.</text>
</comment>
<dbReference type="Proteomes" id="UP000775872">
    <property type="component" value="Unassembled WGS sequence"/>
</dbReference>
<dbReference type="OrthoDB" id="5358886at2759"/>
<protein>
    <recommendedName>
        <fullName evidence="3">Peptidase C51 domain-containing protein</fullName>
    </recommendedName>
</protein>
<proteinExistence type="predicted"/>
<keyword evidence="5" id="KW-1185">Reference proteome</keyword>
<dbReference type="PROSITE" id="PS50911">
    <property type="entry name" value="CHAP"/>
    <property type="match status" value="1"/>
</dbReference>
<evidence type="ECO:0000256" key="2">
    <source>
        <dbReference type="SAM" id="SignalP"/>
    </source>
</evidence>
<gene>
    <name evidence="4" type="ORF">CSOL1703_00006800</name>
</gene>
<dbReference type="EMBL" id="CABFOC020000063">
    <property type="protein sequence ID" value="CAH0056852.1"/>
    <property type="molecule type" value="Genomic_DNA"/>
</dbReference>
<dbReference type="SUPFAM" id="SSF54001">
    <property type="entry name" value="Cysteine proteinases"/>
    <property type="match status" value="1"/>
</dbReference>
<accession>A0A9N9ZI13</accession>
<dbReference type="Gene3D" id="3.90.1720.10">
    <property type="entry name" value="endopeptidase domain like (from Nostoc punctiforme)"/>
    <property type="match status" value="1"/>
</dbReference>
<reference evidence="4 5" key="2">
    <citation type="submission" date="2021-10" db="EMBL/GenBank/DDBJ databases">
        <authorList>
            <person name="Piombo E."/>
        </authorList>
    </citation>
    <scope>NUCLEOTIDE SEQUENCE [LARGE SCALE GENOMIC DNA]</scope>
</reference>
<evidence type="ECO:0000256" key="1">
    <source>
        <dbReference type="SAM" id="MobiDB-lite"/>
    </source>
</evidence>
<feature type="signal peptide" evidence="2">
    <location>
        <begin position="1"/>
        <end position="20"/>
    </location>
</feature>
<dbReference type="AlphaFoldDB" id="A0A9N9ZI13"/>
<name>A0A9N9ZI13_9HYPO</name>